<gene>
    <name evidence="5" type="ORF">SHERM_11020</name>
</gene>
<keyword evidence="6" id="KW-1185">Reference proteome</keyword>
<dbReference type="SUPFAM" id="SSF50978">
    <property type="entry name" value="WD40 repeat-like"/>
    <property type="match status" value="1"/>
</dbReference>
<evidence type="ECO:0000313" key="6">
    <source>
        <dbReference type="Proteomes" id="UP001153555"/>
    </source>
</evidence>
<dbReference type="EMBL" id="CACSLK010003174">
    <property type="protein sequence ID" value="CAA0808794.1"/>
    <property type="molecule type" value="Genomic_DNA"/>
</dbReference>
<dbReference type="PANTHER" id="PTHR14593">
    <property type="entry name" value="WD REPEAT-CONTAINING PROTEIN 11"/>
    <property type="match status" value="1"/>
</dbReference>
<feature type="domain" description="WDR11 TPR" evidence="4">
    <location>
        <begin position="1088"/>
        <end position="1491"/>
    </location>
</feature>
<comment type="caution">
    <text evidence="5">The sequence shown here is derived from an EMBL/GenBank/DDBJ whole genome shotgun (WGS) entry which is preliminary data.</text>
</comment>
<dbReference type="GO" id="GO:0005737">
    <property type="term" value="C:cytoplasm"/>
    <property type="evidence" value="ECO:0007669"/>
    <property type="project" value="TreeGrafter"/>
</dbReference>
<dbReference type="Pfam" id="PF23751">
    <property type="entry name" value="Beta-prop_WDR11_1st"/>
    <property type="match status" value="1"/>
</dbReference>
<dbReference type="InterPro" id="IPR057854">
    <property type="entry name" value="TPR_WDR11"/>
</dbReference>
<feature type="compositionally biased region" description="Polar residues" evidence="1">
    <location>
        <begin position="830"/>
        <end position="839"/>
    </location>
</feature>
<feature type="domain" description="WDR11 second beta-propeller" evidence="3">
    <location>
        <begin position="657"/>
        <end position="1060"/>
    </location>
</feature>
<evidence type="ECO:0000259" key="2">
    <source>
        <dbReference type="Pfam" id="PF23751"/>
    </source>
</evidence>
<dbReference type="InterPro" id="IPR015943">
    <property type="entry name" value="WD40/YVTN_repeat-like_dom_sf"/>
</dbReference>
<dbReference type="Gene3D" id="2.130.10.10">
    <property type="entry name" value="YVTN repeat-like/Quinoprotein amine dehydrogenase"/>
    <property type="match status" value="2"/>
</dbReference>
<evidence type="ECO:0000259" key="4">
    <source>
        <dbReference type="Pfam" id="PF23753"/>
    </source>
</evidence>
<feature type="region of interest" description="Disordered" evidence="1">
    <location>
        <begin position="828"/>
        <end position="866"/>
    </location>
</feature>
<evidence type="ECO:0000313" key="5">
    <source>
        <dbReference type="EMBL" id="CAA0808794.1"/>
    </source>
</evidence>
<dbReference type="PANTHER" id="PTHR14593:SF5">
    <property type="entry name" value="WD REPEAT-CONTAINING PROTEIN 11"/>
    <property type="match status" value="1"/>
</dbReference>
<dbReference type="InterPro" id="IPR057852">
    <property type="entry name" value="Beta-prop_WDR11_1st"/>
</dbReference>
<dbReference type="Pfam" id="PF23753">
    <property type="entry name" value="TPR_WDR11"/>
    <property type="match status" value="1"/>
</dbReference>
<feature type="region of interest" description="Disordered" evidence="1">
    <location>
        <begin position="1199"/>
        <end position="1232"/>
    </location>
</feature>
<feature type="domain" description="WDR11 first beta-propeller" evidence="2">
    <location>
        <begin position="179"/>
        <end position="654"/>
    </location>
</feature>
<evidence type="ECO:0000259" key="3">
    <source>
        <dbReference type="Pfam" id="PF23752"/>
    </source>
</evidence>
<dbReference type="Pfam" id="PF23752">
    <property type="entry name" value="Beta-prop_WDR11_2nd"/>
    <property type="match status" value="1"/>
</dbReference>
<dbReference type="InterPro" id="IPR057853">
    <property type="entry name" value="Beta-prop_WDR11_2nd"/>
</dbReference>
<dbReference type="InterPro" id="IPR036322">
    <property type="entry name" value="WD40_repeat_dom_sf"/>
</dbReference>
<dbReference type="InterPro" id="IPR039694">
    <property type="entry name" value="WDR11"/>
</dbReference>
<reference evidence="5" key="1">
    <citation type="submission" date="2019-12" db="EMBL/GenBank/DDBJ databases">
        <authorList>
            <person name="Scholes J."/>
        </authorList>
    </citation>
    <scope>NUCLEOTIDE SEQUENCE</scope>
</reference>
<feature type="compositionally biased region" description="Low complexity" evidence="1">
    <location>
        <begin position="845"/>
        <end position="858"/>
    </location>
</feature>
<protein>
    <submittedName>
        <fullName evidence="5">Transducin family protein / WD-40 repeat family protein</fullName>
    </submittedName>
</protein>
<sequence length="1499" mass="165484">MSPYLFLICIERLAHLIQARVSDGLWRPIHVGNGEVRVPYLMFADDLLLFLEASEDQGYLAKEVLKRNCSQSGLKTTWLPSSICEGLEKRCRTFLWGGNWSQRKILLVSWESVCRSKESSDGIKATTGDEYGPFNETRMVPFDKDEYSMVAVRELILSTSMQRPPNEPSSATWDCMLPGPPSKNNGGSADLSAAGLLAYAAGSSVAVVDTHSMQLVATLPLPPPPSAAASPFITAVRWSPLPLPHHLLESENTSPHLVLSVGDRHGRISLLDFRSRAPILFFDTNYPNSSKLGIQDLCWIQTRLDIWALAAISGPSLLSIYNTATGRCFFKYDASPEFFSCLRRDPFDSRHFCALGLKGFLLSVKLLGDDSESDVVLRELQIPMDTSELQRLERDSSGSSGSNNGAPASAVFPNYVVRFAFSPHWKHVILVGFPRELVLFDLQYESVLFAGGLPRGCGKFLEVLPDTNMEVFYCAHLDGKLSTWRRKEGEQAHLMCSVDELMPSIGTTVPSPLLLAVAISQSDCTLQDIHKLCPDIDSHDLNFDNSFDFLAKTSVISKTHLISISDDGNVWKWLLTAEGPMDGQRDREKVKRVDEVCEVSEPLEFERKSEVVTVDEHATKTMTHLYDTKGIENRQSCPTIVADEVSFKVNLVGEVHLLSSAVSMLAVPSPSLTAILARGGNSPAVAVPLVALGTQSGTIDVVDISANAVAASFSVHSSVVRGLRWLGNSRLVSFSYTQVTEKTGGYVNRLVITCLRSGLNRSFRVLQKPERAPIRALRASSSGRYLLIMFRDAPVEVWAMTKTPMMLRSLALPFTVLEWTLPTVPKPLQSKPSRTSSFLSRDRASTPVTATSSPTKSSTDAKESAEGSQDEFSESFAFALVNGAVGVFEVHGRRIRDFRPKWPSSSFVSSDGLITAMAYRLPHVVMGDRAGNIRWWDVTTGQSSSFNTHRDGIRRIKFSPVVPGDSSRGRIAVLFYDNTCSVFDLDSADPLANSLLQPQFPGTLVLELDWLPLRTNKDDPLVLCIAGADSSFRLVELNVSDQKVGDFGLQTRNKERFRPVPLPSPVLLPVPHALALRMILQFGVKPSWFHVFTSTAIEECSHIPGTPSSGDLRGYMVDSLYIGDSAVPEMLLKVLEPYRKEGCLLDDERLRLYGKVVHKGSTLRLAFAAAIFGESMEALFWLQLPNALNHFMNRLVKRPSQKGPHAAQNPEIDEESMLSRISSKGKSVPGSGGQKNVLVNCQLKLMAFEQQELWERANERINWHEKLDGEEAIQNRVHELVSVGNLEAAVSLLLSTSPESSYFYSNALRAVALASAVSSSLLELAVKVVAANMVRNDRSMSGTHLLCAVGRYQEACSQLQDAGCWTDAATLAATHLKGSDYARVLQRWAEHVLHAEHNIWRALILYVAAGALQEALAALRQAQLPDTAAMFIDVCRQIHSEFLSRLDSDEDEDTCLKEKVIDLPGLNPANEDVVAVAEYFGQYQRKLVHLCMDSQPYTD</sequence>
<dbReference type="Proteomes" id="UP001153555">
    <property type="component" value="Unassembled WGS sequence"/>
</dbReference>
<organism evidence="5 6">
    <name type="scientific">Striga hermonthica</name>
    <name type="common">Purple witchweed</name>
    <name type="synonym">Buchnera hermonthica</name>
    <dbReference type="NCBI Taxonomy" id="68872"/>
    <lineage>
        <taxon>Eukaryota</taxon>
        <taxon>Viridiplantae</taxon>
        <taxon>Streptophyta</taxon>
        <taxon>Embryophyta</taxon>
        <taxon>Tracheophyta</taxon>
        <taxon>Spermatophyta</taxon>
        <taxon>Magnoliopsida</taxon>
        <taxon>eudicotyledons</taxon>
        <taxon>Gunneridae</taxon>
        <taxon>Pentapetalae</taxon>
        <taxon>asterids</taxon>
        <taxon>lamiids</taxon>
        <taxon>Lamiales</taxon>
        <taxon>Orobanchaceae</taxon>
        <taxon>Buchnereae</taxon>
        <taxon>Striga</taxon>
    </lineage>
</organism>
<evidence type="ECO:0000256" key="1">
    <source>
        <dbReference type="SAM" id="MobiDB-lite"/>
    </source>
</evidence>
<dbReference type="InterPro" id="IPR011047">
    <property type="entry name" value="Quinoprotein_ADH-like_sf"/>
</dbReference>
<proteinExistence type="predicted"/>
<accession>A0A9N7R0I8</accession>
<dbReference type="SUPFAM" id="SSF50998">
    <property type="entry name" value="Quinoprotein alcohol dehydrogenase-like"/>
    <property type="match status" value="1"/>
</dbReference>
<dbReference type="OrthoDB" id="1291858at2759"/>
<name>A0A9N7R0I8_STRHE</name>